<feature type="compositionally biased region" description="Polar residues" evidence="1">
    <location>
        <begin position="1"/>
        <end position="10"/>
    </location>
</feature>
<sequence>MGSPKANQNEFPAVTSLKLQPMPPPSVNRYFSFLSRLLRLAHPPPTPVTVSTERDPAARRRRSRPADCSRTADSARPLLSLAEGHPATAAAAPLLRPGGGRAPGGGFRLEERGRGRRRGEL</sequence>
<proteinExistence type="predicted"/>
<feature type="compositionally biased region" description="Low complexity" evidence="1">
    <location>
        <begin position="81"/>
        <end position="96"/>
    </location>
</feature>
<feature type="region of interest" description="Disordered" evidence="1">
    <location>
        <begin position="1"/>
        <end position="22"/>
    </location>
</feature>
<feature type="compositionally biased region" description="Basic and acidic residues" evidence="1">
    <location>
        <begin position="108"/>
        <end position="121"/>
    </location>
</feature>
<evidence type="ECO:0000256" key="1">
    <source>
        <dbReference type="SAM" id="MobiDB-lite"/>
    </source>
</evidence>
<accession>A0A368SNH1</accession>
<dbReference type="AlphaFoldDB" id="A0A368SNH1"/>
<organism evidence="2">
    <name type="scientific">Setaria italica</name>
    <name type="common">Foxtail millet</name>
    <name type="synonym">Panicum italicum</name>
    <dbReference type="NCBI Taxonomy" id="4555"/>
    <lineage>
        <taxon>Eukaryota</taxon>
        <taxon>Viridiplantae</taxon>
        <taxon>Streptophyta</taxon>
        <taxon>Embryophyta</taxon>
        <taxon>Tracheophyta</taxon>
        <taxon>Spermatophyta</taxon>
        <taxon>Magnoliopsida</taxon>
        <taxon>Liliopsida</taxon>
        <taxon>Poales</taxon>
        <taxon>Poaceae</taxon>
        <taxon>PACMAD clade</taxon>
        <taxon>Panicoideae</taxon>
        <taxon>Panicodae</taxon>
        <taxon>Paniceae</taxon>
        <taxon>Cenchrinae</taxon>
        <taxon>Setaria</taxon>
    </lineage>
</organism>
<reference evidence="2" key="2">
    <citation type="submission" date="2015-07" db="EMBL/GenBank/DDBJ databases">
        <authorList>
            <person name="Noorani M."/>
        </authorList>
    </citation>
    <scope>NUCLEOTIDE SEQUENCE</scope>
    <source>
        <strain evidence="2">Yugu1</strain>
    </source>
</reference>
<evidence type="ECO:0000313" key="2">
    <source>
        <dbReference type="EMBL" id="RCV43975.1"/>
    </source>
</evidence>
<reference evidence="2" key="1">
    <citation type="journal article" date="2012" name="Nat. Biotechnol.">
        <title>Reference genome sequence of the model plant Setaria.</title>
        <authorList>
            <person name="Bennetzen J.L."/>
            <person name="Schmutz J."/>
            <person name="Wang H."/>
            <person name="Percifield R."/>
            <person name="Hawkins J."/>
            <person name="Pontaroli A.C."/>
            <person name="Estep M."/>
            <person name="Feng L."/>
            <person name="Vaughn J.N."/>
            <person name="Grimwood J."/>
            <person name="Jenkins J."/>
            <person name="Barry K."/>
            <person name="Lindquist E."/>
            <person name="Hellsten U."/>
            <person name="Deshpande S."/>
            <person name="Wang X."/>
            <person name="Wu X."/>
            <person name="Mitros T."/>
            <person name="Triplett J."/>
            <person name="Yang X."/>
            <person name="Ye C.Y."/>
            <person name="Mauro-Herrera M."/>
            <person name="Wang L."/>
            <person name="Li P."/>
            <person name="Sharma M."/>
            <person name="Sharma R."/>
            <person name="Ronald P.C."/>
            <person name="Panaud O."/>
            <person name="Kellogg E.A."/>
            <person name="Brutnell T.P."/>
            <person name="Doust A.N."/>
            <person name="Tuskan G.A."/>
            <person name="Rokhsar D."/>
            <person name="Devos K.M."/>
        </authorList>
    </citation>
    <scope>NUCLEOTIDE SEQUENCE [LARGE SCALE GENOMIC DNA]</scope>
    <source>
        <strain evidence="2">Yugu1</strain>
    </source>
</reference>
<feature type="region of interest" description="Disordered" evidence="1">
    <location>
        <begin position="41"/>
        <end position="121"/>
    </location>
</feature>
<feature type="compositionally biased region" description="Gly residues" evidence="1">
    <location>
        <begin position="97"/>
        <end position="107"/>
    </location>
</feature>
<protein>
    <submittedName>
        <fullName evidence="2">Uncharacterized protein</fullName>
    </submittedName>
</protein>
<gene>
    <name evidence="2" type="ORF">SETIT_9G336800v2</name>
</gene>
<dbReference type="EMBL" id="CM003536">
    <property type="protein sequence ID" value="RCV43975.1"/>
    <property type="molecule type" value="Genomic_DNA"/>
</dbReference>
<name>A0A368SNH1_SETIT</name>